<evidence type="ECO:0008006" key="3">
    <source>
        <dbReference type="Google" id="ProtNLM"/>
    </source>
</evidence>
<organism evidence="1 2">
    <name type="scientific">Sediminibacillus halophilus</name>
    <dbReference type="NCBI Taxonomy" id="482461"/>
    <lineage>
        <taxon>Bacteria</taxon>
        <taxon>Bacillati</taxon>
        <taxon>Bacillota</taxon>
        <taxon>Bacilli</taxon>
        <taxon>Bacillales</taxon>
        <taxon>Bacillaceae</taxon>
        <taxon>Sediminibacillus</taxon>
    </lineage>
</organism>
<dbReference type="RefSeq" id="WP_074597948.1">
    <property type="nucleotide sequence ID" value="NZ_FNHF01000001.1"/>
</dbReference>
<keyword evidence="2" id="KW-1185">Reference proteome</keyword>
<dbReference type="OrthoDB" id="2590808at2"/>
<gene>
    <name evidence="1" type="ORF">SAMN05216244_1261</name>
</gene>
<dbReference type="STRING" id="482461.SAMN05216244_1261"/>
<sequence>MIEEEQLVLRIPKKIAYEKEVLFNEKALREEYTATHAFYQHANKVKKGVCPERFTFCVKKDMTYTMETYMGSSIGFSQQTIEESKKYGRELGTFFRGLESVKPPYEGIGYLEEGENGELRGRMEKELHAFLLEESREYEEELQGLVASPYEFDKEKVIKKAEWLLLNRSVDKEQVVLTNQDTSPENILFTQRGAKIIDPFPLLYSGTSLAANYRFNYQTLFPTFYNTIRYGKGNYKRHIPQLAANAKGFMEGYTKGSRQKQVDLHVEVFLSY</sequence>
<name>A0A1G9P2D9_9BACI</name>
<evidence type="ECO:0000313" key="2">
    <source>
        <dbReference type="Proteomes" id="UP000182347"/>
    </source>
</evidence>
<proteinExistence type="predicted"/>
<dbReference type="EMBL" id="FNHF01000001">
    <property type="protein sequence ID" value="SDL92988.1"/>
    <property type="molecule type" value="Genomic_DNA"/>
</dbReference>
<accession>A0A1G9P2D9</accession>
<evidence type="ECO:0000313" key="1">
    <source>
        <dbReference type="EMBL" id="SDL92988.1"/>
    </source>
</evidence>
<reference evidence="2" key="1">
    <citation type="submission" date="2016-10" db="EMBL/GenBank/DDBJ databases">
        <authorList>
            <person name="Varghese N."/>
            <person name="Submissions S."/>
        </authorList>
    </citation>
    <scope>NUCLEOTIDE SEQUENCE [LARGE SCALE GENOMIC DNA]</scope>
    <source>
        <strain evidence="2">CGMCC 1.6199</strain>
    </source>
</reference>
<protein>
    <recommendedName>
        <fullName evidence="3">Phosphotransferase enzyme family protein</fullName>
    </recommendedName>
</protein>
<dbReference type="AlphaFoldDB" id="A0A1G9P2D9"/>
<dbReference type="Proteomes" id="UP000182347">
    <property type="component" value="Unassembled WGS sequence"/>
</dbReference>